<dbReference type="Gramene" id="Mp6g05180.1">
    <property type="protein sequence ID" value="Mp6g05180.1.cds1"/>
    <property type="gene ID" value="Mp6g05180"/>
</dbReference>
<evidence type="ECO:0000313" key="1">
    <source>
        <dbReference type="EMBL" id="PTQ28308.1"/>
    </source>
</evidence>
<reference evidence="2" key="1">
    <citation type="journal article" date="2017" name="Cell">
        <title>Insights into land plant evolution garnered from the Marchantia polymorpha genome.</title>
        <authorList>
            <person name="Bowman J.L."/>
            <person name="Kohchi T."/>
            <person name="Yamato K.T."/>
            <person name="Jenkins J."/>
            <person name="Shu S."/>
            <person name="Ishizaki K."/>
            <person name="Yamaoka S."/>
            <person name="Nishihama R."/>
            <person name="Nakamura Y."/>
            <person name="Berger F."/>
            <person name="Adam C."/>
            <person name="Aki S.S."/>
            <person name="Althoff F."/>
            <person name="Araki T."/>
            <person name="Arteaga-Vazquez M.A."/>
            <person name="Balasubrmanian S."/>
            <person name="Barry K."/>
            <person name="Bauer D."/>
            <person name="Boehm C.R."/>
            <person name="Briginshaw L."/>
            <person name="Caballero-Perez J."/>
            <person name="Catarino B."/>
            <person name="Chen F."/>
            <person name="Chiyoda S."/>
            <person name="Chovatia M."/>
            <person name="Davies K.M."/>
            <person name="Delmans M."/>
            <person name="Demura T."/>
            <person name="Dierschke T."/>
            <person name="Dolan L."/>
            <person name="Dorantes-Acosta A.E."/>
            <person name="Eklund D.M."/>
            <person name="Florent S.N."/>
            <person name="Flores-Sandoval E."/>
            <person name="Fujiyama A."/>
            <person name="Fukuzawa H."/>
            <person name="Galik B."/>
            <person name="Grimanelli D."/>
            <person name="Grimwood J."/>
            <person name="Grossniklaus U."/>
            <person name="Hamada T."/>
            <person name="Haseloff J."/>
            <person name="Hetherington A.J."/>
            <person name="Higo A."/>
            <person name="Hirakawa Y."/>
            <person name="Hundley H.N."/>
            <person name="Ikeda Y."/>
            <person name="Inoue K."/>
            <person name="Inoue S.I."/>
            <person name="Ishida S."/>
            <person name="Jia Q."/>
            <person name="Kakita M."/>
            <person name="Kanazawa T."/>
            <person name="Kawai Y."/>
            <person name="Kawashima T."/>
            <person name="Kennedy M."/>
            <person name="Kinose K."/>
            <person name="Kinoshita T."/>
            <person name="Kohara Y."/>
            <person name="Koide E."/>
            <person name="Komatsu K."/>
            <person name="Kopischke S."/>
            <person name="Kubo M."/>
            <person name="Kyozuka J."/>
            <person name="Lagercrantz U."/>
            <person name="Lin S.S."/>
            <person name="Lindquist E."/>
            <person name="Lipzen A.M."/>
            <person name="Lu C.W."/>
            <person name="De Luna E."/>
            <person name="Martienssen R.A."/>
            <person name="Minamino N."/>
            <person name="Mizutani M."/>
            <person name="Mizutani M."/>
            <person name="Mochizuki N."/>
            <person name="Monte I."/>
            <person name="Mosher R."/>
            <person name="Nagasaki H."/>
            <person name="Nakagami H."/>
            <person name="Naramoto S."/>
            <person name="Nishitani K."/>
            <person name="Ohtani M."/>
            <person name="Okamoto T."/>
            <person name="Okumura M."/>
            <person name="Phillips J."/>
            <person name="Pollak B."/>
            <person name="Reinders A."/>
            <person name="Rovekamp M."/>
            <person name="Sano R."/>
            <person name="Sawa S."/>
            <person name="Schmid M.W."/>
            <person name="Shirakawa M."/>
            <person name="Solano R."/>
            <person name="Spunde A."/>
            <person name="Suetsugu N."/>
            <person name="Sugano S."/>
            <person name="Sugiyama A."/>
            <person name="Sun R."/>
            <person name="Suzuki Y."/>
            <person name="Takenaka M."/>
            <person name="Takezawa D."/>
            <person name="Tomogane H."/>
            <person name="Tsuzuki M."/>
            <person name="Ueda T."/>
            <person name="Umeda M."/>
            <person name="Ward J.M."/>
            <person name="Watanabe Y."/>
            <person name="Yazaki K."/>
            <person name="Yokoyama R."/>
            <person name="Yoshitake Y."/>
            <person name="Yotsui I."/>
            <person name="Zachgo S."/>
            <person name="Schmutz J."/>
        </authorList>
    </citation>
    <scope>NUCLEOTIDE SEQUENCE [LARGE SCALE GENOMIC DNA]</scope>
    <source>
        <strain evidence="2">Tak-1</strain>
    </source>
</reference>
<name>A0A2R6W396_MARPO</name>
<keyword evidence="2" id="KW-1185">Reference proteome</keyword>
<organism evidence="1 2">
    <name type="scientific">Marchantia polymorpha</name>
    <name type="common">Common liverwort</name>
    <name type="synonym">Marchantia aquatica</name>
    <dbReference type="NCBI Taxonomy" id="3197"/>
    <lineage>
        <taxon>Eukaryota</taxon>
        <taxon>Viridiplantae</taxon>
        <taxon>Streptophyta</taxon>
        <taxon>Embryophyta</taxon>
        <taxon>Marchantiophyta</taxon>
        <taxon>Marchantiopsida</taxon>
        <taxon>Marchantiidae</taxon>
        <taxon>Marchantiales</taxon>
        <taxon>Marchantiaceae</taxon>
        <taxon>Marchantia</taxon>
    </lineage>
</organism>
<proteinExistence type="predicted"/>
<gene>
    <name evidence="1" type="ORF">MARPO_0167s0001</name>
</gene>
<accession>A0A2R6W396</accession>
<dbReference type="EMBL" id="KZ772837">
    <property type="protein sequence ID" value="PTQ28308.1"/>
    <property type="molecule type" value="Genomic_DNA"/>
</dbReference>
<protein>
    <submittedName>
        <fullName evidence="1">Uncharacterized protein</fullName>
    </submittedName>
</protein>
<sequence length="178" mass="20167">MPKTMGKHEDFPKDVLDKNFGRVPFPEILKVRLLSTEWNRNFRTVVSQASRTLPTYCPLYILKVMSRSGRRQIGDGSTWRRIGYDCAEGRFKKLGKIDGSKKTVNPGLFSSRCGALLVHVVFQEHGALATVINQVTCQRNLVWFSNLEEIMLQPMVSSVGAEHYEIIICHFSEIGVPP</sequence>
<dbReference type="Proteomes" id="UP000244005">
    <property type="component" value="Unassembled WGS sequence"/>
</dbReference>
<evidence type="ECO:0000313" key="2">
    <source>
        <dbReference type="Proteomes" id="UP000244005"/>
    </source>
</evidence>
<dbReference type="AlphaFoldDB" id="A0A2R6W396"/>